<reference evidence="1 2" key="1">
    <citation type="submission" date="2019-08" db="EMBL/GenBank/DDBJ databases">
        <title>Draft genome sequencing and comparative genomics of hatchery-associated Vibrios.</title>
        <authorList>
            <person name="Kehlet-Delgado H."/>
            <person name="Mueller R.S."/>
        </authorList>
    </citation>
    <scope>NUCLEOTIDE SEQUENCE [LARGE SCALE GENOMIC DNA]</scope>
    <source>
        <strain evidence="1 2">01-65-5-1</strain>
    </source>
</reference>
<evidence type="ECO:0000313" key="1">
    <source>
        <dbReference type="EMBL" id="NOI79246.1"/>
    </source>
</evidence>
<organism evidence="1 2">
    <name type="scientific">Vibrio tubiashii</name>
    <dbReference type="NCBI Taxonomy" id="29498"/>
    <lineage>
        <taxon>Bacteria</taxon>
        <taxon>Pseudomonadati</taxon>
        <taxon>Pseudomonadota</taxon>
        <taxon>Gammaproteobacteria</taxon>
        <taxon>Vibrionales</taxon>
        <taxon>Vibrionaceae</taxon>
        <taxon>Vibrio</taxon>
        <taxon>Vibrio oreintalis group</taxon>
    </lineage>
</organism>
<gene>
    <name evidence="1" type="ORF">F0237_01130</name>
</gene>
<sequence>MLGNYLRLLKPIGLVVVLSCVAYFSYDYGVTSTQAKALKQQNALWDKVEQKQDEAFKLAVKLANQKPDIRIKFREIEKEVIKYAQTNNDKQCVVTDPDWLRIRAQSVRAHNRAIGIQQPATIPDGTAATAPGYQRDAEVLAEDVANLETCAENARQLLSLQEWIKVQITSIPK</sequence>
<accession>A0AAE5GLV0</accession>
<dbReference type="Proteomes" id="UP000572722">
    <property type="component" value="Unassembled WGS sequence"/>
</dbReference>
<dbReference type="AlphaFoldDB" id="A0AAE5GLV0"/>
<name>A0AAE5GLV0_9VIBR</name>
<protein>
    <submittedName>
        <fullName evidence="1">Uncharacterized protein</fullName>
    </submittedName>
</protein>
<evidence type="ECO:0000313" key="2">
    <source>
        <dbReference type="Proteomes" id="UP000572722"/>
    </source>
</evidence>
<proteinExistence type="predicted"/>
<comment type="caution">
    <text evidence="1">The sequence shown here is derived from an EMBL/GenBank/DDBJ whole genome shotgun (WGS) entry which is preliminary data.</text>
</comment>
<dbReference type="RefSeq" id="WP_171320024.1">
    <property type="nucleotide sequence ID" value="NZ_VTXO01000001.1"/>
</dbReference>
<dbReference type="EMBL" id="VTXO01000001">
    <property type="protein sequence ID" value="NOI79246.1"/>
    <property type="molecule type" value="Genomic_DNA"/>
</dbReference>